<dbReference type="AlphaFoldDB" id="A0A0F9S1A2"/>
<comment type="caution">
    <text evidence="1">The sequence shown here is derived from an EMBL/GenBank/DDBJ whole genome shotgun (WGS) entry which is preliminary data.</text>
</comment>
<reference evidence="1" key="1">
    <citation type="journal article" date="2015" name="Nature">
        <title>Complex archaea that bridge the gap between prokaryotes and eukaryotes.</title>
        <authorList>
            <person name="Spang A."/>
            <person name="Saw J.H."/>
            <person name="Jorgensen S.L."/>
            <person name="Zaremba-Niedzwiedzka K."/>
            <person name="Martijn J."/>
            <person name="Lind A.E."/>
            <person name="van Eijk R."/>
            <person name="Schleper C."/>
            <person name="Guy L."/>
            <person name="Ettema T.J."/>
        </authorList>
    </citation>
    <scope>NUCLEOTIDE SEQUENCE</scope>
</reference>
<gene>
    <name evidence="1" type="ORF">LCGC14_0576250</name>
</gene>
<evidence type="ECO:0000313" key="1">
    <source>
        <dbReference type="EMBL" id="KKN56042.1"/>
    </source>
</evidence>
<dbReference type="InterPro" id="IPR021559">
    <property type="entry name" value="DUF3019"/>
</dbReference>
<dbReference type="EMBL" id="LAZR01000861">
    <property type="protein sequence ID" value="KKN56042.1"/>
    <property type="molecule type" value="Genomic_DNA"/>
</dbReference>
<proteinExistence type="predicted"/>
<name>A0A0F9S1A2_9ZZZZ</name>
<dbReference type="Pfam" id="PF11456">
    <property type="entry name" value="DUF3019"/>
    <property type="match status" value="1"/>
</dbReference>
<organism evidence="1">
    <name type="scientific">marine sediment metagenome</name>
    <dbReference type="NCBI Taxonomy" id="412755"/>
    <lineage>
        <taxon>unclassified sequences</taxon>
        <taxon>metagenomes</taxon>
        <taxon>ecological metagenomes</taxon>
    </lineage>
</organism>
<accession>A0A0F9S1A2</accession>
<protein>
    <recommendedName>
        <fullName evidence="2">DUF3019 domain-containing protein</fullName>
    </recommendedName>
</protein>
<sequence>MKYSILVVFITTFFSGFSVAQTPFFSVSPKVCVVSEQQGFCDLDLQFKWQLNAYSDVCLYQQERLLQCWQQQRSGQFNYKARVQVETIYSLINSHTGVLLAKTQVEVQSAHAKKNRRRLRSPWSFF</sequence>
<evidence type="ECO:0008006" key="2">
    <source>
        <dbReference type="Google" id="ProtNLM"/>
    </source>
</evidence>